<evidence type="ECO:0000313" key="4">
    <source>
        <dbReference type="EMBL" id="MQY50803.1"/>
    </source>
</evidence>
<evidence type="ECO:0000313" key="5">
    <source>
        <dbReference type="Proteomes" id="UP000480275"/>
    </source>
</evidence>
<dbReference type="GO" id="GO:0016020">
    <property type="term" value="C:membrane"/>
    <property type="evidence" value="ECO:0007669"/>
    <property type="project" value="InterPro"/>
</dbReference>
<feature type="signal peptide" evidence="2">
    <location>
        <begin position="1"/>
        <end position="25"/>
    </location>
</feature>
<dbReference type="InterPro" id="IPR007049">
    <property type="entry name" value="Carb-sel_porin_OprB"/>
</dbReference>
<evidence type="ECO:0000256" key="3">
    <source>
        <dbReference type="SAM" id="Coils"/>
    </source>
</evidence>
<keyword evidence="3" id="KW-0175">Coiled coil</keyword>
<dbReference type="GO" id="GO:0015288">
    <property type="term" value="F:porin activity"/>
    <property type="evidence" value="ECO:0007669"/>
    <property type="project" value="InterPro"/>
</dbReference>
<dbReference type="Pfam" id="PF04966">
    <property type="entry name" value="OprB"/>
    <property type="match status" value="1"/>
</dbReference>
<keyword evidence="2" id="KW-0732">Signal</keyword>
<comment type="caution">
    <text evidence="4">The sequence shown here is derived from an EMBL/GenBank/DDBJ whole genome shotgun (WGS) entry which is preliminary data.</text>
</comment>
<gene>
    <name evidence="4" type="ORF">GHK24_03285</name>
</gene>
<dbReference type="Proteomes" id="UP000480275">
    <property type="component" value="Unassembled WGS sequence"/>
</dbReference>
<dbReference type="InterPro" id="IPR038673">
    <property type="entry name" value="OprB_sf"/>
</dbReference>
<sequence>MSLANFPLRPLALACAALIAVPAHAAAQKDETLRLLEKMNARLEQLEKRNAELEQQVKAATQHASPVLEQRVKTLEETQARVNQGLDNDNVSEYEPELTSRLKAVEMDALSVKKAARKIDALDGIKAGMSLTTVAQRPSGLPQGLKDGNSQLNYRTDVTVELPLDPIGDTEQKIFAHVRIGQGQGLNAPMSNLGAFASAPNAVAFRASGASPDDSVAILGQAWYQASIPLPFGGFKPRSREKLELTFGKMDLFGFFDQNVAAGDEGRQFLNSIFVHNPLLDAGAQIGVDANGFQPGFVASYLNEFNKPEPWRLSLGFFGSGKTGSNYQRSLTSPLIMAQAEKTLRFFDGLPGHYRAYFWQRSKAVDFDGVTTTKHAGWGLSIDQRVGDGVTLFSRYGQQTNGAVRFDRALTLGAEISGAYWSRGADAIGIAVGALHASNEFRASPREACLELDANNQCINSFTYNPSGAEKIAELYYRYRITKQFELTPNLQYLTQLGGNADASAVKILGLRAQLAF</sequence>
<feature type="chain" id="PRO_5027145212" evidence="2">
    <location>
        <begin position="26"/>
        <end position="517"/>
    </location>
</feature>
<dbReference type="GO" id="GO:0008643">
    <property type="term" value="P:carbohydrate transport"/>
    <property type="evidence" value="ECO:0007669"/>
    <property type="project" value="InterPro"/>
</dbReference>
<comment type="similarity">
    <text evidence="1 2">Belongs to the OprB family.</text>
</comment>
<accession>A0A6L5JTT3</accession>
<proteinExistence type="inferred from homology"/>
<protein>
    <submittedName>
        <fullName evidence="4">Carbohydrate porin</fullName>
    </submittedName>
</protein>
<evidence type="ECO:0000256" key="1">
    <source>
        <dbReference type="ARBA" id="ARBA00008769"/>
    </source>
</evidence>
<feature type="coiled-coil region" evidence="3">
    <location>
        <begin position="26"/>
        <end position="63"/>
    </location>
</feature>
<dbReference type="AlphaFoldDB" id="A0A6L5JTT3"/>
<dbReference type="Gene3D" id="2.40.160.180">
    <property type="entry name" value="Carbohydrate-selective porin OprB"/>
    <property type="match status" value="1"/>
</dbReference>
<organism evidence="4 5">
    <name type="scientific">Rhodocyclus tenuis</name>
    <name type="common">Rhodospirillum tenue</name>
    <dbReference type="NCBI Taxonomy" id="1066"/>
    <lineage>
        <taxon>Bacteria</taxon>
        <taxon>Pseudomonadati</taxon>
        <taxon>Pseudomonadota</taxon>
        <taxon>Betaproteobacteria</taxon>
        <taxon>Rhodocyclales</taxon>
        <taxon>Rhodocyclaceae</taxon>
        <taxon>Rhodocyclus</taxon>
    </lineage>
</organism>
<reference evidence="4 5" key="1">
    <citation type="submission" date="2019-10" db="EMBL/GenBank/DDBJ databases">
        <title>Whole-genome sequence of the purple nonsulfur photosynthetic bacterium Rhodocyclus tenuis.</title>
        <authorList>
            <person name="Kyndt J.A."/>
            <person name="Meyer T.E."/>
        </authorList>
    </citation>
    <scope>NUCLEOTIDE SEQUENCE [LARGE SCALE GENOMIC DNA]</scope>
    <source>
        <strain evidence="4 5">DSM 110</strain>
    </source>
</reference>
<dbReference type="OrthoDB" id="5755240at2"/>
<dbReference type="EMBL" id="WIXJ01000002">
    <property type="protein sequence ID" value="MQY50803.1"/>
    <property type="molecule type" value="Genomic_DNA"/>
</dbReference>
<name>A0A6L5JTT3_RHOTE</name>
<evidence type="ECO:0000256" key="2">
    <source>
        <dbReference type="RuleBase" id="RU363072"/>
    </source>
</evidence>